<protein>
    <submittedName>
        <fullName evidence="1">Uncharacterized protein</fullName>
    </submittedName>
</protein>
<organism evidence="1">
    <name type="scientific">Brassica oleracea</name>
    <name type="common">Wild cabbage</name>
    <dbReference type="NCBI Taxonomy" id="3712"/>
    <lineage>
        <taxon>Eukaryota</taxon>
        <taxon>Viridiplantae</taxon>
        <taxon>Streptophyta</taxon>
        <taxon>Embryophyta</taxon>
        <taxon>Tracheophyta</taxon>
        <taxon>Spermatophyta</taxon>
        <taxon>Magnoliopsida</taxon>
        <taxon>eudicotyledons</taxon>
        <taxon>Gunneridae</taxon>
        <taxon>Pentapetalae</taxon>
        <taxon>rosids</taxon>
        <taxon>malvids</taxon>
        <taxon>Brassicales</taxon>
        <taxon>Brassicaceae</taxon>
        <taxon>Brassiceae</taxon>
        <taxon>Brassica</taxon>
    </lineage>
</organism>
<dbReference type="AlphaFoldDB" id="A0A3P6C9R0"/>
<reference evidence="1" key="1">
    <citation type="submission" date="2018-11" db="EMBL/GenBank/DDBJ databases">
        <authorList>
            <consortium name="Genoscope - CEA"/>
            <person name="William W."/>
        </authorList>
    </citation>
    <scope>NUCLEOTIDE SEQUENCE</scope>
</reference>
<accession>A0A3P6C9R0</accession>
<gene>
    <name evidence="1" type="ORF">BOLC4T25305H</name>
</gene>
<sequence length="97" mass="11188">MSIVGRNVQHYVSVNLLEASSETQKIRYIQIYSRLIKLQLHFFLSQGTRLHVFIENDLFRNIKHLLSEGQALSINAFSLKNVVASSVPVRFLTNWLS</sequence>
<proteinExistence type="predicted"/>
<dbReference type="EMBL" id="LR031873">
    <property type="protein sequence ID" value="VDD09854.1"/>
    <property type="molecule type" value="Genomic_DNA"/>
</dbReference>
<name>A0A3P6C9R0_BRAOL</name>
<evidence type="ECO:0000313" key="1">
    <source>
        <dbReference type="EMBL" id="VDD09854.1"/>
    </source>
</evidence>